<dbReference type="Proteomes" id="UP000824089">
    <property type="component" value="Unassembled WGS sequence"/>
</dbReference>
<evidence type="ECO:0000313" key="1">
    <source>
        <dbReference type="EMBL" id="HIU30294.1"/>
    </source>
</evidence>
<protein>
    <submittedName>
        <fullName evidence="1">Uncharacterized protein</fullName>
    </submittedName>
</protein>
<name>A0A9D1L9U2_9CLOT</name>
<proteinExistence type="predicted"/>
<reference evidence="1" key="2">
    <citation type="journal article" date="2021" name="PeerJ">
        <title>Extensive microbial diversity within the chicken gut microbiome revealed by metagenomics and culture.</title>
        <authorList>
            <person name="Gilroy R."/>
            <person name="Ravi A."/>
            <person name="Getino M."/>
            <person name="Pursley I."/>
            <person name="Horton D.L."/>
            <person name="Alikhan N.F."/>
            <person name="Baker D."/>
            <person name="Gharbi K."/>
            <person name="Hall N."/>
            <person name="Watson M."/>
            <person name="Adriaenssens E.M."/>
            <person name="Foster-Nyarko E."/>
            <person name="Jarju S."/>
            <person name="Secka A."/>
            <person name="Antonio M."/>
            <person name="Oren A."/>
            <person name="Chaudhuri R.R."/>
            <person name="La Ragione R."/>
            <person name="Hildebrand F."/>
            <person name="Pallen M.J."/>
        </authorList>
    </citation>
    <scope>NUCLEOTIDE SEQUENCE</scope>
    <source>
        <strain evidence="1">CHK195-4489</strain>
    </source>
</reference>
<reference evidence="1" key="1">
    <citation type="submission" date="2020-10" db="EMBL/GenBank/DDBJ databases">
        <authorList>
            <person name="Gilroy R."/>
        </authorList>
    </citation>
    <scope>NUCLEOTIDE SEQUENCE</scope>
    <source>
        <strain evidence="1">CHK195-4489</strain>
    </source>
</reference>
<organism evidence="1 2">
    <name type="scientific">Candidatus Egerieisoma faecipullorum</name>
    <dbReference type="NCBI Taxonomy" id="2840963"/>
    <lineage>
        <taxon>Bacteria</taxon>
        <taxon>Bacillati</taxon>
        <taxon>Bacillota</taxon>
        <taxon>Clostridia</taxon>
        <taxon>Eubacteriales</taxon>
        <taxon>Clostridiaceae</taxon>
        <taxon>Clostridiaceae incertae sedis</taxon>
        <taxon>Candidatus Egerieisoma</taxon>
    </lineage>
</organism>
<dbReference type="EMBL" id="DVMM01000184">
    <property type="protein sequence ID" value="HIU30294.1"/>
    <property type="molecule type" value="Genomic_DNA"/>
</dbReference>
<sequence length="463" mass="50216">MNRSGRKIYGFPMRLLTAGLAVVVLIVGQIGLRMPSGGSEAYGLSVSDLAEYPGAGRAELSEGVANIVKRGRQMYEITWTALGDIISYPGTGQELIFREGAVYQGIPYGQPVHKGKYVGFNATLEEFAAAAADPDSELYTELGENTWYYTEGLDDIKYAPFYSSDCSAFISYVWQLPGRYTTSMIAERTLRRGEAGYSDAEFQYVGSSVSDLQVGYALNKGSSHIILIYDIVYDRFGEILQVTTLEQTPPIMRLRVWGAGGNAGSLQDLQNKIDTAPYEIIRYKEMEKVTFEASAAVPLDSENYINRISEPVSASVSDDAVTGSAALEAGVIPIEGWTYHKNGVSAVEYCVDGEAWQTADTEVCGELLRFRAETELTGSGAHTISVRGTSSGGTYDIAQFTVNIGMEPVSYISCFDLLGTLIPSSTLNEPIITEFSLGSPAESSLTFSGWALSMGGVKGYEYK</sequence>
<feature type="non-terminal residue" evidence="1">
    <location>
        <position position="463"/>
    </location>
</feature>
<accession>A0A9D1L9U2</accession>
<comment type="caution">
    <text evidence="1">The sequence shown here is derived from an EMBL/GenBank/DDBJ whole genome shotgun (WGS) entry which is preliminary data.</text>
</comment>
<dbReference type="AlphaFoldDB" id="A0A9D1L9U2"/>
<evidence type="ECO:0000313" key="2">
    <source>
        <dbReference type="Proteomes" id="UP000824089"/>
    </source>
</evidence>
<gene>
    <name evidence="1" type="ORF">IAD50_08375</name>
</gene>